<dbReference type="Proteomes" id="UP000463951">
    <property type="component" value="Chromosome"/>
</dbReference>
<evidence type="ECO:0000256" key="1">
    <source>
        <dbReference type="SAM" id="MobiDB-lite"/>
    </source>
</evidence>
<feature type="compositionally biased region" description="Basic residues" evidence="1">
    <location>
        <begin position="335"/>
        <end position="347"/>
    </location>
</feature>
<feature type="compositionally biased region" description="Polar residues" evidence="1">
    <location>
        <begin position="75"/>
        <end position="95"/>
    </location>
</feature>
<accession>A0A499UJ20</accession>
<organism evidence="2 3">
    <name type="scientific">Streptomyces antimycoticus</name>
    <dbReference type="NCBI Taxonomy" id="68175"/>
    <lineage>
        <taxon>Bacteria</taxon>
        <taxon>Bacillati</taxon>
        <taxon>Actinomycetota</taxon>
        <taxon>Actinomycetes</taxon>
        <taxon>Kitasatosporales</taxon>
        <taxon>Streptomycetaceae</taxon>
        <taxon>Streptomyces</taxon>
        <taxon>Streptomyces violaceusniger group</taxon>
    </lineage>
</organism>
<reference evidence="2 3" key="1">
    <citation type="journal article" date="2020" name="Int. J. Syst. Evol. Microbiol.">
        <title>Reclassification of Streptomyces castelarensis and Streptomyces sporoclivatus as later heterotypic synonyms of Streptomyces antimycoticus.</title>
        <authorList>
            <person name="Komaki H."/>
            <person name="Tamura T."/>
        </authorList>
    </citation>
    <scope>NUCLEOTIDE SEQUENCE [LARGE SCALE GENOMIC DNA]</scope>
    <source>
        <strain evidence="2 3">NBRC 100767</strain>
    </source>
</reference>
<dbReference type="Pfam" id="PF19516">
    <property type="entry name" value="DUF6049"/>
    <property type="match status" value="1"/>
</dbReference>
<evidence type="ECO:0000313" key="2">
    <source>
        <dbReference type="EMBL" id="BBJ41694.1"/>
    </source>
</evidence>
<gene>
    <name evidence="2" type="ORF">SSPO_044120</name>
</gene>
<feature type="region of interest" description="Disordered" evidence="1">
    <location>
        <begin position="318"/>
        <end position="353"/>
    </location>
</feature>
<evidence type="ECO:0000313" key="3">
    <source>
        <dbReference type="Proteomes" id="UP000463951"/>
    </source>
</evidence>
<feature type="region of interest" description="Disordered" evidence="1">
    <location>
        <begin position="64"/>
        <end position="95"/>
    </location>
</feature>
<dbReference type="AlphaFoldDB" id="A0A499UJ20"/>
<protein>
    <submittedName>
        <fullName evidence="2">Uncharacterized protein</fullName>
    </submittedName>
</protein>
<sequence length="353" mass="36780">MRRGRTADAGVEVVVVGSGGTYGRAVVAAVTTILVAITSVPATPTGPAEAVGPAPGRGTYDVTTAQGPSRAYGVTTAQGPSRSYGATTPPSPSRTYPVSVELASLTPAVIRQGGELRISGRVTNTSGRRLGPAHIGVRIGASGAIDTRGGLSTVARRTPLTRADGPEVAGRTARLAALPTGAERGFRLTVPVPDLELDDAGAYALTVNVVREGGVDAGTVLGLTRTHLSAYPDATRLEALRTTVLWPVLDAPRMEALTLRTQDSVLPVFRDDELTAAFGPGGRLRRLVEMGKGQPVTWVLDPDLIVQARAMAAGYRVARTPGDSDPQEATEGRAARRRRTGWPRSVRRCGAGR</sequence>
<dbReference type="EMBL" id="AP019620">
    <property type="protein sequence ID" value="BBJ41694.1"/>
    <property type="molecule type" value="Genomic_DNA"/>
</dbReference>
<dbReference type="InterPro" id="IPR046112">
    <property type="entry name" value="DUF6049"/>
</dbReference>
<proteinExistence type="predicted"/>
<name>A0A499UJ20_9ACTN</name>